<dbReference type="Proteomes" id="UP001220324">
    <property type="component" value="Unassembled WGS sequence"/>
</dbReference>
<evidence type="ECO:0000313" key="3">
    <source>
        <dbReference type="Proteomes" id="UP001220324"/>
    </source>
</evidence>
<dbReference type="EMBL" id="JAQIZZ010000010">
    <property type="protein sequence ID" value="KAJ5522966.1"/>
    <property type="molecule type" value="Genomic_DNA"/>
</dbReference>
<feature type="region of interest" description="Disordered" evidence="1">
    <location>
        <begin position="150"/>
        <end position="170"/>
    </location>
</feature>
<feature type="compositionally biased region" description="Polar residues" evidence="1">
    <location>
        <begin position="34"/>
        <end position="50"/>
    </location>
</feature>
<feature type="compositionally biased region" description="Polar residues" evidence="1">
    <location>
        <begin position="92"/>
        <end position="101"/>
    </location>
</feature>
<feature type="compositionally biased region" description="Basic and acidic residues" evidence="1">
    <location>
        <begin position="150"/>
        <end position="160"/>
    </location>
</feature>
<accession>A0AAD6CJ82</accession>
<feature type="region of interest" description="Disordered" evidence="1">
    <location>
        <begin position="1"/>
        <end position="101"/>
    </location>
</feature>
<keyword evidence="3" id="KW-1185">Reference proteome</keyword>
<gene>
    <name evidence="2" type="ORF">N7494_013152</name>
</gene>
<reference evidence="2 3" key="1">
    <citation type="journal article" date="2023" name="IMA Fungus">
        <title>Comparative genomic study of the Penicillium genus elucidates a diverse pangenome and 15 lateral gene transfer events.</title>
        <authorList>
            <person name="Petersen C."/>
            <person name="Sorensen T."/>
            <person name="Nielsen M.R."/>
            <person name="Sondergaard T.E."/>
            <person name="Sorensen J.L."/>
            <person name="Fitzpatrick D.A."/>
            <person name="Frisvad J.C."/>
            <person name="Nielsen K.L."/>
        </authorList>
    </citation>
    <scope>NUCLEOTIDE SEQUENCE [LARGE SCALE GENOMIC DNA]</scope>
    <source>
        <strain evidence="2 3">IBT 35679</strain>
    </source>
</reference>
<protein>
    <submittedName>
        <fullName evidence="2">Uncharacterized protein</fullName>
    </submittedName>
</protein>
<proteinExistence type="predicted"/>
<evidence type="ECO:0000313" key="2">
    <source>
        <dbReference type="EMBL" id="KAJ5522966.1"/>
    </source>
</evidence>
<dbReference type="Gene3D" id="1.10.246.220">
    <property type="match status" value="1"/>
</dbReference>
<sequence>MSEVDRPVDDGQTLLAEWDRRGRLSTRLPGTQGARDSSLSGVRMNSTIVGSSPPPAREHSEPSSEQIPTALTERQRVDEARRAHRARMADNTVPSHNQPRSTTEILGMDVNMIPSLSRPRGGRPSKQELAYRELFQQGLSKERIADELRKRQAEERERQRSTKTRVRHRPKAERRVPIPWTLPEILRLVPLWYKWGNRWAKIKELDLDPLEFSEPQLEQRTQVDLKDKMRQLTDWMKKLNIAVPVVFGQMVIEDEDLERLAARLV</sequence>
<name>A0AAD6CJ82_9EURO</name>
<feature type="compositionally biased region" description="Basic residues" evidence="1">
    <location>
        <begin position="161"/>
        <end position="170"/>
    </location>
</feature>
<comment type="caution">
    <text evidence="2">The sequence shown here is derived from an EMBL/GenBank/DDBJ whole genome shotgun (WGS) entry which is preliminary data.</text>
</comment>
<evidence type="ECO:0000256" key="1">
    <source>
        <dbReference type="SAM" id="MobiDB-lite"/>
    </source>
</evidence>
<organism evidence="2 3">
    <name type="scientific">Penicillium frequentans</name>
    <dbReference type="NCBI Taxonomy" id="3151616"/>
    <lineage>
        <taxon>Eukaryota</taxon>
        <taxon>Fungi</taxon>
        <taxon>Dikarya</taxon>
        <taxon>Ascomycota</taxon>
        <taxon>Pezizomycotina</taxon>
        <taxon>Eurotiomycetes</taxon>
        <taxon>Eurotiomycetidae</taxon>
        <taxon>Eurotiales</taxon>
        <taxon>Aspergillaceae</taxon>
        <taxon>Penicillium</taxon>
    </lineage>
</organism>
<dbReference type="AlphaFoldDB" id="A0AAD6CJ82"/>